<gene>
    <name evidence="12" type="ORF">AYI69_g11332</name>
</gene>
<dbReference type="AlphaFoldDB" id="A0A1R1WZG5"/>
<evidence type="ECO:0000256" key="6">
    <source>
        <dbReference type="ARBA" id="ARBA00023136"/>
    </source>
</evidence>
<dbReference type="GO" id="GO:0031505">
    <property type="term" value="P:fungal-type cell wall organization"/>
    <property type="evidence" value="ECO:0007669"/>
    <property type="project" value="TreeGrafter"/>
</dbReference>
<evidence type="ECO:0000313" key="13">
    <source>
        <dbReference type="Proteomes" id="UP000187429"/>
    </source>
</evidence>
<dbReference type="InterPro" id="IPR005629">
    <property type="entry name" value="Skn1/Kre6/Sbg1"/>
</dbReference>
<sequence length="484" mass="54178">MNTDTSNPPQTPKSALSFDAEENVSAIEKKRVYSLDAQQLPDNESTFADIREFNTLKKRSCDERRTSSGTYSKNKKAQEVEEDVGENEPKTSTDMSSSRRLSLKNRVIVSSGPLSRAFPVVLVLLLLITLFIIIPLLSFFNYGRKFTPKEDPLRDIDYYDILFYQQAENSSVKNQPLVPSNFKIDPDTPEDKKVYRSSKGKDWKLVFSDEFNVDGSRKICDGNLLLKLEDVSSEPNLNYTSGMINSWNKLCFQGGYLEANVSFPSPGDATGYWPAIWTLGNLGRVGFGSTNDGLWPYTYNSCDLGVLVNQTNRYLSWLPGQRLNACVCSGDHPSPGIGRGAPEIDLFEGTVINSQFPVLSMSYQAAPFDFHMDYNKSMLTVYDEGEKVPGKTHINPYRGGNMQQAISAGHYIDANVHGGKQYQTFGFEYKPGPDGYIIWFADRKPVFRVNSGVVGPNKNSGVSQRVIPEEPMGEGNTNVIYFHY</sequence>
<evidence type="ECO:0000256" key="7">
    <source>
        <dbReference type="ARBA" id="ARBA00023180"/>
    </source>
</evidence>
<evidence type="ECO:0000256" key="10">
    <source>
        <dbReference type="SAM" id="Phobius"/>
    </source>
</evidence>
<dbReference type="EMBL" id="LSSM01007572">
    <property type="protein sequence ID" value="OMJ07769.1"/>
    <property type="molecule type" value="Genomic_DNA"/>
</dbReference>
<keyword evidence="7" id="KW-0325">Glycoprotein</keyword>
<protein>
    <submittedName>
        <fullName evidence="12">Putative beta-glucan synthesis-associated protein</fullName>
    </submittedName>
</protein>
<accession>A0A1R1WZG5</accession>
<proteinExistence type="inferred from homology"/>
<keyword evidence="6 10" id="KW-0472">Membrane</keyword>
<feature type="transmembrane region" description="Helical" evidence="10">
    <location>
        <begin position="117"/>
        <end position="140"/>
    </location>
</feature>
<evidence type="ECO:0000256" key="5">
    <source>
        <dbReference type="ARBA" id="ARBA00022989"/>
    </source>
</evidence>
<dbReference type="OrthoDB" id="412647at2759"/>
<evidence type="ECO:0000256" key="2">
    <source>
        <dbReference type="ARBA" id="ARBA00010962"/>
    </source>
</evidence>
<dbReference type="Pfam" id="PF03935">
    <property type="entry name" value="SKN1_KRE6_Sbg1"/>
    <property type="match status" value="2"/>
</dbReference>
<dbReference type="GO" id="GO:0015926">
    <property type="term" value="F:glucosidase activity"/>
    <property type="evidence" value="ECO:0007669"/>
    <property type="project" value="TreeGrafter"/>
</dbReference>
<evidence type="ECO:0000256" key="8">
    <source>
        <dbReference type="ARBA" id="ARBA00023316"/>
    </source>
</evidence>
<keyword evidence="13" id="KW-1185">Reference proteome</keyword>
<comment type="caution">
    <text evidence="12">The sequence shown here is derived from an EMBL/GenBank/DDBJ whole genome shotgun (WGS) entry which is preliminary data.</text>
</comment>
<comment type="similarity">
    <text evidence="2">Belongs to the SKN1/KRE6 family.</text>
</comment>
<dbReference type="GO" id="GO:0005789">
    <property type="term" value="C:endoplasmic reticulum membrane"/>
    <property type="evidence" value="ECO:0007669"/>
    <property type="project" value="TreeGrafter"/>
</dbReference>
<dbReference type="SUPFAM" id="SSF49899">
    <property type="entry name" value="Concanavalin A-like lectins/glucanases"/>
    <property type="match status" value="1"/>
</dbReference>
<dbReference type="InterPro" id="IPR013320">
    <property type="entry name" value="ConA-like_dom_sf"/>
</dbReference>
<feature type="region of interest" description="Disordered" evidence="9">
    <location>
        <begin position="61"/>
        <end position="97"/>
    </location>
</feature>
<dbReference type="Proteomes" id="UP000187429">
    <property type="component" value="Unassembled WGS sequence"/>
</dbReference>
<reference evidence="13" key="1">
    <citation type="submission" date="2017-01" db="EMBL/GenBank/DDBJ databases">
        <authorList>
            <person name="Wang Y."/>
            <person name="White M."/>
            <person name="Kvist S."/>
            <person name="Moncalvo J.-M."/>
        </authorList>
    </citation>
    <scope>NUCLEOTIDE SEQUENCE [LARGE SCALE GENOMIC DNA]</scope>
    <source>
        <strain evidence="13">ID-206-W2</strain>
    </source>
</reference>
<feature type="domain" description="GH16" evidence="11">
    <location>
        <begin position="157"/>
        <end position="484"/>
    </location>
</feature>
<evidence type="ECO:0000256" key="1">
    <source>
        <dbReference type="ARBA" id="ARBA00004606"/>
    </source>
</evidence>
<evidence type="ECO:0000313" key="12">
    <source>
        <dbReference type="EMBL" id="OMJ07769.1"/>
    </source>
</evidence>
<name>A0A1R1WZG5_9FUNG</name>
<evidence type="ECO:0000256" key="4">
    <source>
        <dbReference type="ARBA" id="ARBA00022968"/>
    </source>
</evidence>
<evidence type="ECO:0000259" key="11">
    <source>
        <dbReference type="PROSITE" id="PS51762"/>
    </source>
</evidence>
<evidence type="ECO:0000256" key="3">
    <source>
        <dbReference type="ARBA" id="ARBA00022692"/>
    </source>
</evidence>
<dbReference type="GO" id="GO:0006078">
    <property type="term" value="P:(1-&gt;6)-beta-D-glucan biosynthetic process"/>
    <property type="evidence" value="ECO:0007669"/>
    <property type="project" value="TreeGrafter"/>
</dbReference>
<dbReference type="PANTHER" id="PTHR31361">
    <property type="entry name" value="BETA-GLUCAN SYNTHESIS-ASSOCIATED PROTEIN KRE6-RELATED"/>
    <property type="match status" value="1"/>
</dbReference>
<dbReference type="GO" id="GO:0005886">
    <property type="term" value="C:plasma membrane"/>
    <property type="evidence" value="ECO:0007669"/>
    <property type="project" value="TreeGrafter"/>
</dbReference>
<dbReference type="PANTHER" id="PTHR31361:SF1">
    <property type="entry name" value="BETA-GLUCAN SYNTHESIS-ASSOCIATED PROTEIN KRE6-RELATED"/>
    <property type="match status" value="1"/>
</dbReference>
<keyword evidence="3 10" id="KW-0812">Transmembrane</keyword>
<keyword evidence="8" id="KW-0961">Cell wall biogenesis/degradation</keyword>
<evidence type="ECO:0000256" key="9">
    <source>
        <dbReference type="SAM" id="MobiDB-lite"/>
    </source>
</evidence>
<dbReference type="Gene3D" id="2.60.120.200">
    <property type="match status" value="1"/>
</dbReference>
<organism evidence="12 13">
    <name type="scientific">Smittium culicis</name>
    <dbReference type="NCBI Taxonomy" id="133412"/>
    <lineage>
        <taxon>Eukaryota</taxon>
        <taxon>Fungi</taxon>
        <taxon>Fungi incertae sedis</taxon>
        <taxon>Zoopagomycota</taxon>
        <taxon>Kickxellomycotina</taxon>
        <taxon>Harpellomycetes</taxon>
        <taxon>Harpellales</taxon>
        <taxon>Legeriomycetaceae</taxon>
        <taxon>Smittium</taxon>
    </lineage>
</organism>
<dbReference type="InterPro" id="IPR000757">
    <property type="entry name" value="Beta-glucanase-like"/>
</dbReference>
<dbReference type="PROSITE" id="PS51762">
    <property type="entry name" value="GH16_2"/>
    <property type="match status" value="1"/>
</dbReference>
<comment type="subcellular location">
    <subcellularLocation>
        <location evidence="1">Membrane</location>
        <topology evidence="1">Single-pass type II membrane protein</topology>
    </subcellularLocation>
</comment>
<keyword evidence="5 10" id="KW-1133">Transmembrane helix</keyword>
<keyword evidence="4" id="KW-0735">Signal-anchor</keyword>